<evidence type="ECO:0000259" key="1">
    <source>
        <dbReference type="PROSITE" id="PS51186"/>
    </source>
</evidence>
<gene>
    <name evidence="2" type="ORF">IAB73_08950</name>
</gene>
<proteinExistence type="predicted"/>
<feature type="domain" description="N-acetyltransferase" evidence="1">
    <location>
        <begin position="132"/>
        <end position="268"/>
    </location>
</feature>
<dbReference type="AlphaFoldDB" id="A0A9D1CRM2"/>
<dbReference type="Proteomes" id="UP000886887">
    <property type="component" value="Unassembled WGS sequence"/>
</dbReference>
<dbReference type="SUPFAM" id="SSF55729">
    <property type="entry name" value="Acyl-CoA N-acyltransferases (Nat)"/>
    <property type="match status" value="1"/>
</dbReference>
<accession>A0A9D1CRM2</accession>
<comment type="caution">
    <text evidence="2">The sequence shown here is derived from an EMBL/GenBank/DDBJ whole genome shotgun (WGS) entry which is preliminary data.</text>
</comment>
<dbReference type="Gene3D" id="3.40.630.30">
    <property type="match status" value="1"/>
</dbReference>
<dbReference type="Pfam" id="PF00583">
    <property type="entry name" value="Acetyltransf_1"/>
    <property type="match status" value="1"/>
</dbReference>
<dbReference type="InterPro" id="IPR016181">
    <property type="entry name" value="Acyl_CoA_acyltransferase"/>
</dbReference>
<sequence length="268" mass="30534">MKIFHPQSGMNGAQRDHCFLIQDDAGVELGQGSVVARNMREVYPDQPLQIVLDMDAHPRARDMLFGALRAQASALHRQAGAPPARLYTECQMGDMDRYNYFKFLGFDDADGDELFLWRLSKHERTVYPPLSTQIIDIPRRSRAESEALVRRMQTFGAGEHAVEWLDDAARTPNFCAFAVYGGSELWGEVVTTGEGQEARIEALYTTPKYRGHDAATALLSQVRVTLLERGVRFVRINVPRRNQRALRLLQRAHFEWVRTDRLFLGVDL</sequence>
<dbReference type="EMBL" id="DVFJ01000033">
    <property type="protein sequence ID" value="HIQ72318.1"/>
    <property type="molecule type" value="Genomic_DNA"/>
</dbReference>
<evidence type="ECO:0000313" key="3">
    <source>
        <dbReference type="Proteomes" id="UP000886887"/>
    </source>
</evidence>
<name>A0A9D1CRM2_9FIRM</name>
<dbReference type="InterPro" id="IPR000182">
    <property type="entry name" value="GNAT_dom"/>
</dbReference>
<reference evidence="2" key="1">
    <citation type="submission" date="2020-10" db="EMBL/GenBank/DDBJ databases">
        <authorList>
            <person name="Gilroy R."/>
        </authorList>
    </citation>
    <scope>NUCLEOTIDE SEQUENCE</scope>
    <source>
        <strain evidence="2">ChiSxjej2B14-6234</strain>
    </source>
</reference>
<protein>
    <submittedName>
        <fullName evidence="2">GNAT family N-acetyltransferase</fullName>
    </submittedName>
</protein>
<dbReference type="GO" id="GO:0016747">
    <property type="term" value="F:acyltransferase activity, transferring groups other than amino-acyl groups"/>
    <property type="evidence" value="ECO:0007669"/>
    <property type="project" value="InterPro"/>
</dbReference>
<evidence type="ECO:0000313" key="2">
    <source>
        <dbReference type="EMBL" id="HIQ72318.1"/>
    </source>
</evidence>
<dbReference type="PROSITE" id="PS51186">
    <property type="entry name" value="GNAT"/>
    <property type="match status" value="1"/>
</dbReference>
<organism evidence="2 3">
    <name type="scientific">Candidatus Onthenecus intestinigallinarum</name>
    <dbReference type="NCBI Taxonomy" id="2840875"/>
    <lineage>
        <taxon>Bacteria</taxon>
        <taxon>Bacillati</taxon>
        <taxon>Bacillota</taxon>
        <taxon>Clostridia</taxon>
        <taxon>Eubacteriales</taxon>
        <taxon>Candidatus Onthenecus</taxon>
    </lineage>
</organism>
<reference evidence="2" key="2">
    <citation type="journal article" date="2021" name="PeerJ">
        <title>Extensive microbial diversity within the chicken gut microbiome revealed by metagenomics and culture.</title>
        <authorList>
            <person name="Gilroy R."/>
            <person name="Ravi A."/>
            <person name="Getino M."/>
            <person name="Pursley I."/>
            <person name="Horton D.L."/>
            <person name="Alikhan N.F."/>
            <person name="Baker D."/>
            <person name="Gharbi K."/>
            <person name="Hall N."/>
            <person name="Watson M."/>
            <person name="Adriaenssens E.M."/>
            <person name="Foster-Nyarko E."/>
            <person name="Jarju S."/>
            <person name="Secka A."/>
            <person name="Antonio M."/>
            <person name="Oren A."/>
            <person name="Chaudhuri R.R."/>
            <person name="La Ragione R."/>
            <person name="Hildebrand F."/>
            <person name="Pallen M.J."/>
        </authorList>
    </citation>
    <scope>NUCLEOTIDE SEQUENCE</scope>
    <source>
        <strain evidence="2">ChiSxjej2B14-6234</strain>
    </source>
</reference>